<dbReference type="CDD" id="cd01415">
    <property type="entry name" value="SAICAR_synt_PurC"/>
    <property type="match status" value="1"/>
</dbReference>
<dbReference type="GO" id="GO:0005524">
    <property type="term" value="F:ATP binding"/>
    <property type="evidence" value="ECO:0007669"/>
    <property type="project" value="UniProtKB-KW"/>
</dbReference>
<dbReference type="RefSeq" id="WP_126779003.1">
    <property type="nucleotide sequence ID" value="NZ_CAUQJP010000043.1"/>
</dbReference>
<dbReference type="NCBIfam" id="TIGR00081">
    <property type="entry name" value="purC"/>
    <property type="match status" value="1"/>
</dbReference>
<keyword evidence="8 11" id="KW-0067">ATP-binding</keyword>
<dbReference type="InterPro" id="IPR028923">
    <property type="entry name" value="SAICAR_synt/ADE2_N"/>
</dbReference>
<evidence type="ECO:0000313" key="13">
    <source>
        <dbReference type="EMBL" id="RST96714.1"/>
    </source>
</evidence>
<reference evidence="13 14" key="1">
    <citation type="submission" date="2017-05" db="EMBL/GenBank/DDBJ databases">
        <title>Vagococcus spp. assemblies.</title>
        <authorList>
            <person name="Gulvik C.A."/>
        </authorList>
    </citation>
    <scope>NUCLEOTIDE SEQUENCE [LARGE SCALE GENOMIC DNA]</scope>
    <source>
        <strain evidence="13 14">NCFB 2777</strain>
    </source>
</reference>
<dbReference type="AlphaFoldDB" id="A0A429ZSJ6"/>
<evidence type="ECO:0000259" key="12">
    <source>
        <dbReference type="Pfam" id="PF01259"/>
    </source>
</evidence>
<dbReference type="Pfam" id="PF01259">
    <property type="entry name" value="SAICAR_synt"/>
    <property type="match status" value="1"/>
</dbReference>
<dbReference type="GO" id="GO:0004639">
    <property type="term" value="F:phosphoribosylaminoimidazolesuccinocarboxamide synthase activity"/>
    <property type="evidence" value="ECO:0007669"/>
    <property type="project" value="UniProtKB-UniRule"/>
</dbReference>
<evidence type="ECO:0000256" key="1">
    <source>
        <dbReference type="ARBA" id="ARBA00004672"/>
    </source>
</evidence>
<dbReference type="GeneID" id="98567846"/>
<dbReference type="GO" id="GO:0006189">
    <property type="term" value="P:'de novo' IMP biosynthetic process"/>
    <property type="evidence" value="ECO:0007669"/>
    <property type="project" value="UniProtKB-UniRule"/>
</dbReference>
<dbReference type="SUPFAM" id="SSF56104">
    <property type="entry name" value="SAICAR synthase-like"/>
    <property type="match status" value="1"/>
</dbReference>
<comment type="catalytic activity">
    <reaction evidence="10 11">
        <text>5-amino-1-(5-phospho-D-ribosyl)imidazole-4-carboxylate + L-aspartate + ATP = (2S)-2-[5-amino-1-(5-phospho-beta-D-ribosyl)imidazole-4-carboxamido]succinate + ADP + phosphate + 2 H(+)</text>
        <dbReference type="Rhea" id="RHEA:22628"/>
        <dbReference type="ChEBI" id="CHEBI:15378"/>
        <dbReference type="ChEBI" id="CHEBI:29991"/>
        <dbReference type="ChEBI" id="CHEBI:30616"/>
        <dbReference type="ChEBI" id="CHEBI:43474"/>
        <dbReference type="ChEBI" id="CHEBI:58443"/>
        <dbReference type="ChEBI" id="CHEBI:77657"/>
        <dbReference type="ChEBI" id="CHEBI:456216"/>
        <dbReference type="EC" id="6.3.2.6"/>
    </reaction>
</comment>
<dbReference type="PANTHER" id="PTHR43599">
    <property type="entry name" value="MULTIFUNCTIONAL PROTEIN ADE2"/>
    <property type="match status" value="1"/>
</dbReference>
<evidence type="ECO:0000256" key="5">
    <source>
        <dbReference type="ARBA" id="ARBA00022598"/>
    </source>
</evidence>
<evidence type="ECO:0000256" key="2">
    <source>
        <dbReference type="ARBA" id="ARBA00010190"/>
    </source>
</evidence>
<evidence type="ECO:0000256" key="8">
    <source>
        <dbReference type="ARBA" id="ARBA00022840"/>
    </source>
</evidence>
<accession>A0A429ZSJ6</accession>
<dbReference type="Proteomes" id="UP000287239">
    <property type="component" value="Unassembled WGS sequence"/>
</dbReference>
<dbReference type="GO" id="GO:0009236">
    <property type="term" value="P:cobalamin biosynthetic process"/>
    <property type="evidence" value="ECO:0007669"/>
    <property type="project" value="InterPro"/>
</dbReference>
<evidence type="ECO:0000256" key="6">
    <source>
        <dbReference type="ARBA" id="ARBA00022741"/>
    </source>
</evidence>
<protein>
    <recommendedName>
        <fullName evidence="4 11">Phosphoribosylaminoimidazole-succinocarboxamide synthase</fullName>
        <ecNumber evidence="3 11">6.3.2.6</ecNumber>
    </recommendedName>
    <alternativeName>
        <fullName evidence="9 11">SAICAR synthetase</fullName>
    </alternativeName>
</protein>
<name>A0A429ZSJ6_9ENTE</name>
<dbReference type="OrthoDB" id="9801549at2"/>
<dbReference type="InterPro" id="IPR033934">
    <property type="entry name" value="SAICAR_synt_PurC"/>
</dbReference>
<dbReference type="EMBL" id="NGJU01000006">
    <property type="protein sequence ID" value="RST96714.1"/>
    <property type="molecule type" value="Genomic_DNA"/>
</dbReference>
<keyword evidence="6 11" id="KW-0547">Nucleotide-binding</keyword>
<proteinExistence type="inferred from homology"/>
<evidence type="ECO:0000313" key="14">
    <source>
        <dbReference type="Proteomes" id="UP000287239"/>
    </source>
</evidence>
<evidence type="ECO:0000256" key="4">
    <source>
        <dbReference type="ARBA" id="ARBA00016460"/>
    </source>
</evidence>
<dbReference type="HAMAP" id="MF_00137">
    <property type="entry name" value="SAICAR_synth"/>
    <property type="match status" value="1"/>
</dbReference>
<dbReference type="PROSITE" id="PS01057">
    <property type="entry name" value="SAICAR_SYNTHETASE_1"/>
    <property type="match status" value="1"/>
</dbReference>
<dbReference type="InterPro" id="IPR001636">
    <property type="entry name" value="SAICAR_synth"/>
</dbReference>
<keyword evidence="14" id="KW-1185">Reference proteome</keyword>
<dbReference type="Gene3D" id="3.30.200.20">
    <property type="entry name" value="Phosphorylase Kinase, domain 1"/>
    <property type="match status" value="1"/>
</dbReference>
<evidence type="ECO:0000256" key="10">
    <source>
        <dbReference type="ARBA" id="ARBA00048475"/>
    </source>
</evidence>
<comment type="caution">
    <text evidence="13">The sequence shown here is derived from an EMBL/GenBank/DDBJ whole genome shotgun (WGS) entry which is preliminary data.</text>
</comment>
<dbReference type="PANTHER" id="PTHR43599:SF3">
    <property type="entry name" value="SI:DKEY-6E2.2"/>
    <property type="match status" value="1"/>
</dbReference>
<gene>
    <name evidence="11" type="primary">purC</name>
    <name evidence="13" type="ORF">CBF35_05640</name>
</gene>
<organism evidence="13 14">
    <name type="scientific">Vagococcus salmoninarum</name>
    <dbReference type="NCBI Taxonomy" id="2739"/>
    <lineage>
        <taxon>Bacteria</taxon>
        <taxon>Bacillati</taxon>
        <taxon>Bacillota</taxon>
        <taxon>Bacilli</taxon>
        <taxon>Lactobacillales</taxon>
        <taxon>Enterococcaceae</taxon>
        <taxon>Vagococcus</taxon>
    </lineage>
</organism>
<evidence type="ECO:0000256" key="11">
    <source>
        <dbReference type="HAMAP-Rule" id="MF_00137"/>
    </source>
</evidence>
<comment type="pathway">
    <text evidence="1 11">Purine metabolism; IMP biosynthesis via de novo pathway; 5-amino-1-(5-phospho-D-ribosyl)imidazole-4-carboxamide from 5-amino-1-(5-phospho-D-ribosyl)imidazole-4-carboxylate: step 1/2.</text>
</comment>
<keyword evidence="7 11" id="KW-0658">Purine biosynthesis</keyword>
<dbReference type="EC" id="6.3.2.6" evidence="3 11"/>
<dbReference type="Gene3D" id="3.30.470.20">
    <property type="entry name" value="ATP-grasp fold, B domain"/>
    <property type="match status" value="1"/>
</dbReference>
<feature type="domain" description="SAICAR synthetase/ADE2 N-terminal" evidence="12">
    <location>
        <begin position="7"/>
        <end position="232"/>
    </location>
</feature>
<dbReference type="FunFam" id="3.30.470.20:FF:000006">
    <property type="entry name" value="Phosphoribosylaminoimidazole-succinocarboxamide synthase"/>
    <property type="match status" value="1"/>
</dbReference>
<evidence type="ECO:0000256" key="7">
    <source>
        <dbReference type="ARBA" id="ARBA00022755"/>
    </source>
</evidence>
<evidence type="ECO:0000256" key="9">
    <source>
        <dbReference type="ARBA" id="ARBA00030409"/>
    </source>
</evidence>
<evidence type="ECO:0000256" key="3">
    <source>
        <dbReference type="ARBA" id="ARBA00012217"/>
    </source>
</evidence>
<dbReference type="UniPathway" id="UPA00074">
    <property type="reaction ID" value="UER00131"/>
</dbReference>
<keyword evidence="5 11" id="KW-0436">Ligase</keyword>
<dbReference type="InterPro" id="IPR050089">
    <property type="entry name" value="SAICAR_synthetase"/>
</dbReference>
<dbReference type="InterPro" id="IPR018236">
    <property type="entry name" value="SAICAR_synthetase_CS"/>
</dbReference>
<sequence length="241" mass="27534">MLKKELVYQGKAKELCRTTEENVLHVTYLDQATALNGQRKDQVVGKGQLNNEITSLIFTYLHQQQVDNHFIQQLSSREQLVRGVEMLPLEVVLRNVATGSFVKKFDVVEGTLLPVPIIEFYYKNDLLDDPMMNEGHILALGLATESQISELYQLTLHLNQVLQELFQKIGVTLVDFKVEYGVTERGELLLADEITPDTCRLWDMKTGTSLDKDVYRKGTGDLLTGYQEIFQRLQKVITVKK</sequence>
<comment type="similarity">
    <text evidence="2 11">Belongs to the SAICAR synthetase family.</text>
</comment>